<dbReference type="RefSeq" id="WP_353438396.1">
    <property type="nucleotide sequence ID" value="NZ_CP099959.1"/>
</dbReference>
<protein>
    <submittedName>
        <fullName evidence="1">DUF3501 family protein</fullName>
    </submittedName>
</protein>
<dbReference type="InterPro" id="IPR021890">
    <property type="entry name" value="DUF3501"/>
</dbReference>
<organism evidence="1">
    <name type="scientific">Polynucleobacter sp. UK-FUSCHL-C3</name>
    <dbReference type="NCBI Taxonomy" id="2955208"/>
    <lineage>
        <taxon>Bacteria</taxon>
        <taxon>Pseudomonadati</taxon>
        <taxon>Pseudomonadota</taxon>
        <taxon>Betaproteobacteria</taxon>
        <taxon>Burkholderiales</taxon>
        <taxon>Burkholderiaceae</taxon>
        <taxon>Polynucleobacter</taxon>
    </lineage>
</organism>
<dbReference type="EMBL" id="CP099959">
    <property type="protein sequence ID" value="XCC57366.1"/>
    <property type="molecule type" value="Genomic_DNA"/>
</dbReference>
<proteinExistence type="predicted"/>
<name>A0AAU8A1D6_9BURK</name>
<sequence>MNTGSIGMGKITIDSLLSLEAYHKARPEMRQRAIAERKLRTVHLGEHLTLIFENEFLMRYQIQEMLRVEKTFEEEGIQDELDAYNPMVPGGSDFKVTMMIEYPNEADRKIALSKLVGVEDRIFIEVEGQPRVYVLADEDLERTTSEKTSAVHFLRIPVSVAMKEALKAGAQMMVGCDHKGYPMHVETLPHETLASLVTDLS</sequence>
<evidence type="ECO:0000313" key="1">
    <source>
        <dbReference type="EMBL" id="XCC57366.1"/>
    </source>
</evidence>
<dbReference type="Pfam" id="PF12007">
    <property type="entry name" value="DUF3501"/>
    <property type="match status" value="1"/>
</dbReference>
<reference evidence="1" key="1">
    <citation type="submission" date="2022-06" db="EMBL/GenBank/DDBJ databases">
        <title>New Polynucleobacter species.</title>
        <authorList>
            <person name="Hahn M.W."/>
        </authorList>
    </citation>
    <scope>NUCLEOTIDE SEQUENCE</scope>
    <source>
        <strain evidence="1">UK-FUSCHL-C3</strain>
    </source>
</reference>
<dbReference type="AlphaFoldDB" id="A0AAU8A1D6"/>
<accession>A0AAU8A1D6</accession>
<gene>
    <name evidence="1" type="ORF">NKE59_07665</name>
</gene>